<dbReference type="NCBIfam" id="NF000648">
    <property type="entry name" value="PRK00026.1"/>
    <property type="match status" value="1"/>
</dbReference>
<dbReference type="NCBIfam" id="TIGR00088">
    <property type="entry name" value="trmD"/>
    <property type="match status" value="1"/>
</dbReference>
<dbReference type="FunFam" id="1.10.1270.20:FF:000001">
    <property type="entry name" value="tRNA (guanine-N(1)-)-methyltransferase"/>
    <property type="match status" value="1"/>
</dbReference>
<comment type="similarity">
    <text evidence="3 15 17">Belongs to the RNA methyltransferase TrmD family.</text>
</comment>
<keyword evidence="9 15" id="KW-0808">Transferase</keyword>
<feature type="binding site" evidence="15 16">
    <location>
        <position position="113"/>
    </location>
    <ligand>
        <name>S-adenosyl-L-methionine</name>
        <dbReference type="ChEBI" id="CHEBI:59789"/>
    </ligand>
</feature>
<evidence type="ECO:0000256" key="13">
    <source>
        <dbReference type="ARBA" id="ARBA00033392"/>
    </source>
</evidence>
<feature type="domain" description="tRNA methyltransferase TRMD/TRM10-type" evidence="18">
    <location>
        <begin position="5"/>
        <end position="223"/>
    </location>
</feature>
<dbReference type="RefSeq" id="WP_047791788.1">
    <property type="nucleotide sequence ID" value="NZ_CP011856.1"/>
</dbReference>
<feature type="binding site" evidence="15 16">
    <location>
        <begin position="132"/>
        <end position="137"/>
    </location>
    <ligand>
        <name>S-adenosyl-L-methionine</name>
        <dbReference type="ChEBI" id="CHEBI:59789"/>
    </ligand>
</feature>
<evidence type="ECO:0000256" key="16">
    <source>
        <dbReference type="PIRSR" id="PIRSR000386-1"/>
    </source>
</evidence>
<protein>
    <recommendedName>
        <fullName evidence="6 15">tRNA (guanine-N(1)-)-methyltransferase</fullName>
        <ecNumber evidence="5 15">2.1.1.228</ecNumber>
    </recommendedName>
    <alternativeName>
        <fullName evidence="12 15">M1G-methyltransferase</fullName>
    </alternativeName>
    <alternativeName>
        <fullName evidence="13 15">tRNA [GM37] methyltransferase</fullName>
    </alternativeName>
</protein>
<keyword evidence="8 15" id="KW-0489">Methyltransferase</keyword>
<evidence type="ECO:0000256" key="1">
    <source>
        <dbReference type="ARBA" id="ARBA00002634"/>
    </source>
</evidence>
<dbReference type="STRING" id="315358.SERIO_v1c10400"/>
<dbReference type="PANTHER" id="PTHR46417">
    <property type="entry name" value="TRNA (GUANINE-N(1)-)-METHYLTRANSFERASE"/>
    <property type="match status" value="1"/>
</dbReference>
<dbReference type="EC" id="2.1.1.228" evidence="5 15"/>
<organism evidence="19 20">
    <name type="scientific">Spiroplasma eriocheiris</name>
    <dbReference type="NCBI Taxonomy" id="315358"/>
    <lineage>
        <taxon>Bacteria</taxon>
        <taxon>Bacillati</taxon>
        <taxon>Mycoplasmatota</taxon>
        <taxon>Mollicutes</taxon>
        <taxon>Entomoplasmatales</taxon>
        <taxon>Spiroplasmataceae</taxon>
        <taxon>Spiroplasma</taxon>
    </lineage>
</organism>
<dbReference type="KEGG" id="seri:SERIO_v1c10400"/>
<evidence type="ECO:0000256" key="11">
    <source>
        <dbReference type="ARBA" id="ARBA00022694"/>
    </source>
</evidence>
<evidence type="ECO:0000256" key="2">
    <source>
        <dbReference type="ARBA" id="ARBA00004496"/>
    </source>
</evidence>
<dbReference type="PATRIC" id="fig|743698.3.peg.1050"/>
<accession>A0A0H3XKW9</accession>
<dbReference type="GO" id="GO:0002939">
    <property type="term" value="P:tRNA N1-guanine methylation"/>
    <property type="evidence" value="ECO:0007669"/>
    <property type="project" value="TreeGrafter"/>
</dbReference>
<name>A0A0H3XKW9_9MOLU</name>
<proteinExistence type="inferred from homology"/>
<dbReference type="CDD" id="cd18080">
    <property type="entry name" value="TrmD-like"/>
    <property type="match status" value="1"/>
</dbReference>
<evidence type="ECO:0000313" key="20">
    <source>
        <dbReference type="Proteomes" id="UP000035661"/>
    </source>
</evidence>
<dbReference type="Gene3D" id="1.10.1270.20">
    <property type="entry name" value="tRNA(m1g37)methyltransferase, domain 2"/>
    <property type="match status" value="1"/>
</dbReference>
<evidence type="ECO:0000256" key="10">
    <source>
        <dbReference type="ARBA" id="ARBA00022691"/>
    </source>
</evidence>
<comment type="function">
    <text evidence="1 15 17">Specifically methylates guanosine-37 in various tRNAs.</text>
</comment>
<sequence>MQKNFTILTLFPDMFNDFMGTSIIKRALEKKIITIKIVDIRAYSELKHHQVDDYQYGGGEGMVLMAPPVIKAIQANKTAGMTVILLTPQGQTLKQSLSQSLASNNNDLMLICGHYEGFDERIRDYVDLELSIGDYVLTGGELASMVIIDSVTRLCTDVINENSHQNDSFSNQLLDYPVYTKPLSFDGKKVPDVLLSGHHQNITDWRRYQALKRTYLRRPDLLENLVLTKQEEDWLAEIKKNDK</sequence>
<dbReference type="EMBL" id="CP011856">
    <property type="protein sequence ID" value="AKM54596.1"/>
    <property type="molecule type" value="Genomic_DNA"/>
</dbReference>
<evidence type="ECO:0000256" key="5">
    <source>
        <dbReference type="ARBA" id="ARBA00012807"/>
    </source>
</evidence>
<gene>
    <name evidence="15 19" type="primary">trmD</name>
    <name evidence="19" type="ORF">SERIO_v1c10400</name>
</gene>
<dbReference type="Pfam" id="PF01746">
    <property type="entry name" value="tRNA_m1G_MT"/>
    <property type="match status" value="1"/>
</dbReference>
<comment type="subunit">
    <text evidence="4 15 17">Homodimer.</text>
</comment>
<dbReference type="PANTHER" id="PTHR46417:SF1">
    <property type="entry name" value="TRNA (GUANINE-N(1)-)-METHYLTRANSFERASE"/>
    <property type="match status" value="1"/>
</dbReference>
<reference evidence="19 20" key="1">
    <citation type="journal article" date="2015" name="Genome Biol. Evol.">
        <title>Found and Lost: The Fates of Horizontally Acquired Genes in Arthropod-Symbiotic Spiroplasma.</title>
        <authorList>
            <person name="Lo W.S."/>
            <person name="Gasparich G.E."/>
            <person name="Kuo C.H."/>
        </authorList>
    </citation>
    <scope>NUCLEOTIDE SEQUENCE [LARGE SCALE GENOMIC DNA]</scope>
    <source>
        <strain evidence="20">TDA-040725-5</strain>
    </source>
</reference>
<evidence type="ECO:0000256" key="6">
    <source>
        <dbReference type="ARBA" id="ARBA00014679"/>
    </source>
</evidence>
<dbReference type="HAMAP" id="MF_00605">
    <property type="entry name" value="TrmD"/>
    <property type="match status" value="1"/>
</dbReference>
<dbReference type="GO" id="GO:0052906">
    <property type="term" value="F:tRNA (guanine(37)-N1)-methyltransferase activity"/>
    <property type="evidence" value="ECO:0007669"/>
    <property type="project" value="UniProtKB-UniRule"/>
</dbReference>
<evidence type="ECO:0000256" key="17">
    <source>
        <dbReference type="RuleBase" id="RU003464"/>
    </source>
</evidence>
<dbReference type="Proteomes" id="UP000035661">
    <property type="component" value="Chromosome"/>
</dbReference>
<evidence type="ECO:0000256" key="14">
    <source>
        <dbReference type="ARBA" id="ARBA00047783"/>
    </source>
</evidence>
<dbReference type="FunFam" id="3.40.1280.10:FF:000001">
    <property type="entry name" value="tRNA (guanine-N(1)-)-methyltransferase"/>
    <property type="match status" value="1"/>
</dbReference>
<dbReference type="AlphaFoldDB" id="A0A0H3XKW9"/>
<comment type="catalytic activity">
    <reaction evidence="14 15 17">
        <text>guanosine(37) in tRNA + S-adenosyl-L-methionine = N(1)-methylguanosine(37) in tRNA + S-adenosyl-L-homocysteine + H(+)</text>
        <dbReference type="Rhea" id="RHEA:36899"/>
        <dbReference type="Rhea" id="RHEA-COMP:10145"/>
        <dbReference type="Rhea" id="RHEA-COMP:10147"/>
        <dbReference type="ChEBI" id="CHEBI:15378"/>
        <dbReference type="ChEBI" id="CHEBI:57856"/>
        <dbReference type="ChEBI" id="CHEBI:59789"/>
        <dbReference type="ChEBI" id="CHEBI:73542"/>
        <dbReference type="ChEBI" id="CHEBI:74269"/>
        <dbReference type="EC" id="2.1.1.228"/>
    </reaction>
</comment>
<dbReference type="InterPro" id="IPR029026">
    <property type="entry name" value="tRNA_m1G_MTases_N"/>
</dbReference>
<evidence type="ECO:0000256" key="8">
    <source>
        <dbReference type="ARBA" id="ARBA00022603"/>
    </source>
</evidence>
<evidence type="ECO:0000256" key="12">
    <source>
        <dbReference type="ARBA" id="ARBA00029736"/>
    </source>
</evidence>
<evidence type="ECO:0000256" key="15">
    <source>
        <dbReference type="HAMAP-Rule" id="MF_00605"/>
    </source>
</evidence>
<dbReference type="PIRSF" id="PIRSF000386">
    <property type="entry name" value="tRNA_mtase"/>
    <property type="match status" value="1"/>
</dbReference>
<evidence type="ECO:0000256" key="9">
    <source>
        <dbReference type="ARBA" id="ARBA00022679"/>
    </source>
</evidence>
<dbReference type="InterPro" id="IPR029028">
    <property type="entry name" value="Alpha/beta_knot_MTases"/>
</dbReference>
<evidence type="ECO:0000313" key="19">
    <source>
        <dbReference type="EMBL" id="AKM54596.1"/>
    </source>
</evidence>
<evidence type="ECO:0000256" key="7">
    <source>
        <dbReference type="ARBA" id="ARBA00022490"/>
    </source>
</evidence>
<dbReference type="InterPro" id="IPR016009">
    <property type="entry name" value="tRNA_MeTrfase_TRMD/TRM10"/>
</dbReference>
<keyword evidence="20" id="KW-1185">Reference proteome</keyword>
<reference evidence="20" key="2">
    <citation type="submission" date="2015-06" db="EMBL/GenBank/DDBJ databases">
        <title>Complete genome sequence of Spiroplasma eriocheiris TDA-040725-5 (DSM 21848).</title>
        <authorList>
            <person name="Lo W.-S."/>
            <person name="Kuo C.-H."/>
        </authorList>
    </citation>
    <scope>NUCLEOTIDE SEQUENCE [LARGE SCALE GENOMIC DNA]</scope>
    <source>
        <strain evidence="20">TDA-040725-5</strain>
    </source>
</reference>
<dbReference type="SUPFAM" id="SSF75217">
    <property type="entry name" value="alpha/beta knot"/>
    <property type="match status" value="1"/>
</dbReference>
<comment type="subcellular location">
    <subcellularLocation>
        <location evidence="2 15 17">Cytoplasm</location>
    </subcellularLocation>
</comment>
<dbReference type="InterPro" id="IPR002649">
    <property type="entry name" value="tRNA_m1G_MeTrfase_TrmD"/>
</dbReference>
<keyword evidence="7 15" id="KW-0963">Cytoplasm</keyword>
<dbReference type="GO" id="GO:0005829">
    <property type="term" value="C:cytosol"/>
    <property type="evidence" value="ECO:0007669"/>
    <property type="project" value="TreeGrafter"/>
</dbReference>
<evidence type="ECO:0000259" key="18">
    <source>
        <dbReference type="Pfam" id="PF01746"/>
    </source>
</evidence>
<evidence type="ECO:0000256" key="3">
    <source>
        <dbReference type="ARBA" id="ARBA00007630"/>
    </source>
</evidence>
<evidence type="ECO:0000256" key="4">
    <source>
        <dbReference type="ARBA" id="ARBA00011738"/>
    </source>
</evidence>
<dbReference type="Gene3D" id="3.40.1280.10">
    <property type="match status" value="1"/>
</dbReference>
<dbReference type="InterPro" id="IPR023148">
    <property type="entry name" value="tRNA_m1G_MeTrfase_C_sf"/>
</dbReference>
<keyword evidence="11 15" id="KW-0819">tRNA processing</keyword>
<keyword evidence="10 15" id="KW-0949">S-adenosyl-L-methionine</keyword>